<protein>
    <submittedName>
        <fullName evidence="1">Uncharacterized protein</fullName>
    </submittedName>
</protein>
<proteinExistence type="predicted"/>
<keyword evidence="2" id="KW-1185">Reference proteome</keyword>
<reference evidence="1 2" key="1">
    <citation type="submission" date="2021-03" db="EMBL/GenBank/DDBJ databases">
        <title>Metabolic Capacity of the Antarctic Cyanobacterium Phormidium pseudopriestleyi that Sustains Oxygenic Photosynthesis in the Presence of Hydrogen Sulfide.</title>
        <authorList>
            <person name="Lumian J.E."/>
            <person name="Jungblut A.D."/>
            <person name="Dillon M.L."/>
            <person name="Hawes I."/>
            <person name="Doran P.T."/>
            <person name="Mackey T.J."/>
            <person name="Dick G.J."/>
            <person name="Grettenberger C.L."/>
            <person name="Sumner D.Y."/>
        </authorList>
    </citation>
    <scope>NUCLEOTIDE SEQUENCE [LARGE SCALE GENOMIC DNA]</scope>
    <source>
        <strain evidence="1 2">FRX01</strain>
    </source>
</reference>
<dbReference type="EMBL" id="JAFLQW010000355">
    <property type="protein sequence ID" value="MBO0350076.1"/>
    <property type="molecule type" value="Genomic_DNA"/>
</dbReference>
<dbReference type="Proteomes" id="UP000664844">
    <property type="component" value="Unassembled WGS sequence"/>
</dbReference>
<organism evidence="1 2">
    <name type="scientific">Phormidium pseudopriestleyi FRX01</name>
    <dbReference type="NCBI Taxonomy" id="1759528"/>
    <lineage>
        <taxon>Bacteria</taxon>
        <taxon>Bacillati</taxon>
        <taxon>Cyanobacteriota</taxon>
        <taxon>Cyanophyceae</taxon>
        <taxon>Oscillatoriophycideae</taxon>
        <taxon>Oscillatoriales</taxon>
        <taxon>Oscillatoriaceae</taxon>
        <taxon>Phormidium</taxon>
    </lineage>
</organism>
<evidence type="ECO:0000313" key="2">
    <source>
        <dbReference type="Proteomes" id="UP000664844"/>
    </source>
</evidence>
<name>A0ABS3FSJ5_9CYAN</name>
<comment type="caution">
    <text evidence="1">The sequence shown here is derived from an EMBL/GenBank/DDBJ whole genome shotgun (WGS) entry which is preliminary data.</text>
</comment>
<evidence type="ECO:0000313" key="1">
    <source>
        <dbReference type="EMBL" id="MBO0350076.1"/>
    </source>
</evidence>
<accession>A0ABS3FSJ5</accession>
<sequence length="173" mass="20297">MLSDPRHFARREWLVSYPRYFERRKWLVSSHCKSRYQTDIFQDMEKNWWCRVCANNLSEVGITTPESAYMMTELGILFYQILRLTASFRYALVGVEVDEFRTYSELMEDLPDLSIPGLVLAQNLTEGVETMPGFKPFNSTHIWQPYEGETYTPLKVATDFKTQLDELLTLATI</sequence>
<gene>
    <name evidence="1" type="ORF">J0895_13330</name>
</gene>